<organism evidence="3 4">
    <name type="scientific">Geotrichum candidum</name>
    <name type="common">Oospora lactis</name>
    <name type="synonym">Dipodascus geotrichum</name>
    <dbReference type="NCBI Taxonomy" id="1173061"/>
    <lineage>
        <taxon>Eukaryota</taxon>
        <taxon>Fungi</taxon>
        <taxon>Dikarya</taxon>
        <taxon>Ascomycota</taxon>
        <taxon>Saccharomycotina</taxon>
        <taxon>Dipodascomycetes</taxon>
        <taxon>Dipodascales</taxon>
        <taxon>Dipodascaceae</taxon>
        <taxon>Geotrichum</taxon>
    </lineage>
</organism>
<gene>
    <name evidence="3" type="ORF">BN980_GECA09s04245g</name>
</gene>
<feature type="compositionally biased region" description="Polar residues" evidence="1">
    <location>
        <begin position="32"/>
        <end position="41"/>
    </location>
</feature>
<keyword evidence="4" id="KW-1185">Reference proteome</keyword>
<comment type="caution">
    <text evidence="3">The sequence shown here is derived from an EMBL/GenBank/DDBJ whole genome shotgun (WGS) entry which is preliminary data.</text>
</comment>
<dbReference type="Proteomes" id="UP000242525">
    <property type="component" value="Unassembled WGS sequence"/>
</dbReference>
<reference evidence="3" key="1">
    <citation type="submission" date="2014-03" db="EMBL/GenBank/DDBJ databases">
        <authorList>
            <person name="Casaregola S."/>
        </authorList>
    </citation>
    <scope>NUCLEOTIDE SEQUENCE [LARGE SCALE GENOMIC DNA]</scope>
    <source>
        <strain evidence="3">CLIB 918</strain>
    </source>
</reference>
<evidence type="ECO:0000313" key="3">
    <source>
        <dbReference type="EMBL" id="CDO55103.1"/>
    </source>
</evidence>
<feature type="compositionally biased region" description="Basic and acidic residues" evidence="1">
    <location>
        <begin position="1"/>
        <end position="31"/>
    </location>
</feature>
<feature type="compositionally biased region" description="Basic and acidic residues" evidence="1">
    <location>
        <begin position="57"/>
        <end position="75"/>
    </location>
</feature>
<proteinExistence type="predicted"/>
<feature type="region of interest" description="Disordered" evidence="1">
    <location>
        <begin position="1"/>
        <end position="86"/>
    </location>
</feature>
<evidence type="ECO:0000256" key="1">
    <source>
        <dbReference type="SAM" id="MobiDB-lite"/>
    </source>
</evidence>
<keyword evidence="2" id="KW-0812">Transmembrane</keyword>
<dbReference type="AlphaFoldDB" id="A0A0J9XC52"/>
<protein>
    <submittedName>
        <fullName evidence="3">Uncharacterized protein</fullName>
    </submittedName>
</protein>
<keyword evidence="2" id="KW-1133">Transmembrane helix</keyword>
<accession>A0A0J9XC52</accession>
<sequence length="189" mass="20548">MTTTKEQAEKLYTDAKQTAKEKATDAKETANDLKNSAQETSNDAKKYAQENINNAKETLKKSTPKVDDLKLDPDHHSKHGKGPIGSTIDAAERAATKAASIAVDGVAAAEEAAHKVSDKAKKASESAKETAKNIAEKLKKFSVAENILARQNARFLYTMPFARFNRRLAVPVGTSILGANVLLRYITNY</sequence>
<dbReference type="EMBL" id="CCBN010000009">
    <property type="protein sequence ID" value="CDO55103.1"/>
    <property type="molecule type" value="Genomic_DNA"/>
</dbReference>
<name>A0A0J9XC52_GEOCN</name>
<keyword evidence="2" id="KW-0472">Membrane</keyword>
<evidence type="ECO:0000313" key="4">
    <source>
        <dbReference type="Proteomes" id="UP000242525"/>
    </source>
</evidence>
<evidence type="ECO:0000256" key="2">
    <source>
        <dbReference type="SAM" id="Phobius"/>
    </source>
</evidence>
<feature type="transmembrane region" description="Helical" evidence="2">
    <location>
        <begin position="168"/>
        <end position="186"/>
    </location>
</feature>